<sequence length="339" mass="36078">MTRHWSVLFALGVVGLLPSSAASSHDSDDHSRFDTLVALFKQSEVVGEPKIVGCTLSGGTETTCLSITTVAAPTNHTTGPFCPDTIKDTAEQGGTWIKDGAVYDVDGQFIENLATFYDDDQWQMYDPATGEVTRVEGRQGCEVAGDPTSADRYENTCVECELQYMSSEVTQTYVIPLKPVVAKERSERIGPHSGIGLALNGVKFDAPAPLHLILGGHTLGPFDDCGGHINPHSGYHYHGVAGCSPEVASKVEGHAGIIGLAMDGFLIHSRLNSDGKEPDDLDACRGHDTDGVGYHYHVSGPGQNQITGCFRGETGCSLNNPDEICNASVRRGPPGPPRP</sequence>
<dbReference type="Proteomes" id="UP000705379">
    <property type="component" value="Unassembled WGS sequence"/>
</dbReference>
<reference evidence="3" key="2">
    <citation type="journal article" date="2021" name="Microorganisms">
        <title>Bacterial Dimethylsulfoniopropionate Biosynthesis in the East China Sea.</title>
        <authorList>
            <person name="Liu J."/>
            <person name="Zhang Y."/>
            <person name="Liu J."/>
            <person name="Zhong H."/>
            <person name="Williams B.T."/>
            <person name="Zheng Y."/>
            <person name="Curson A.R.J."/>
            <person name="Sun C."/>
            <person name="Sun H."/>
            <person name="Song D."/>
            <person name="Wagner Mackenzie B."/>
            <person name="Bermejo Martinez A."/>
            <person name="Todd J.D."/>
            <person name="Zhang X.H."/>
        </authorList>
    </citation>
    <scope>NUCLEOTIDE SEQUENCE</scope>
    <source>
        <strain evidence="3">AESS21</strain>
    </source>
</reference>
<accession>A0A944GST7</accession>
<gene>
    <name evidence="3" type="ORF">DYI23_06815</name>
</gene>
<comment type="caution">
    <text evidence="3">The sequence shown here is derived from an EMBL/GenBank/DDBJ whole genome shotgun (WGS) entry which is preliminary data.</text>
</comment>
<evidence type="ECO:0000256" key="1">
    <source>
        <dbReference type="SAM" id="SignalP"/>
    </source>
</evidence>
<protein>
    <submittedName>
        <fullName evidence="3">YHYH protein</fullName>
    </submittedName>
</protein>
<name>A0A944GST7_9HYPH</name>
<dbReference type="AlphaFoldDB" id="A0A944GST7"/>
<dbReference type="Pfam" id="PF14240">
    <property type="entry name" value="YHYH"/>
    <property type="match status" value="1"/>
</dbReference>
<evidence type="ECO:0000313" key="3">
    <source>
        <dbReference type="EMBL" id="MBS8259926.1"/>
    </source>
</evidence>
<feature type="domain" description="YHYH" evidence="2">
    <location>
        <begin position="173"/>
        <end position="271"/>
    </location>
</feature>
<reference evidence="3" key="1">
    <citation type="submission" date="2018-08" db="EMBL/GenBank/DDBJ databases">
        <authorList>
            <person name="Jin W."/>
            <person name="Wang H."/>
            <person name="Yang Y."/>
            <person name="Li M."/>
            <person name="Liu J."/>
        </authorList>
    </citation>
    <scope>NUCLEOTIDE SEQUENCE</scope>
    <source>
        <strain evidence="3">AESS21</strain>
    </source>
</reference>
<keyword evidence="1" id="KW-0732">Signal</keyword>
<evidence type="ECO:0000313" key="4">
    <source>
        <dbReference type="Proteomes" id="UP000705379"/>
    </source>
</evidence>
<proteinExistence type="predicted"/>
<dbReference type="InterPro" id="IPR025924">
    <property type="entry name" value="YHYH_dom"/>
</dbReference>
<feature type="signal peptide" evidence="1">
    <location>
        <begin position="1"/>
        <end position="21"/>
    </location>
</feature>
<organism evidence="3 4">
    <name type="scientific">Roseibium polysiphoniae</name>
    <dbReference type="NCBI Taxonomy" id="2571221"/>
    <lineage>
        <taxon>Bacteria</taxon>
        <taxon>Pseudomonadati</taxon>
        <taxon>Pseudomonadota</taxon>
        <taxon>Alphaproteobacteria</taxon>
        <taxon>Hyphomicrobiales</taxon>
        <taxon>Stappiaceae</taxon>
        <taxon>Roseibium</taxon>
    </lineage>
</organism>
<dbReference type="EMBL" id="QTKU01000001">
    <property type="protein sequence ID" value="MBS8259926.1"/>
    <property type="molecule type" value="Genomic_DNA"/>
</dbReference>
<dbReference type="RefSeq" id="WP_213215494.1">
    <property type="nucleotide sequence ID" value="NZ_QTKU01000001.1"/>
</dbReference>
<evidence type="ECO:0000259" key="2">
    <source>
        <dbReference type="Pfam" id="PF14240"/>
    </source>
</evidence>
<feature type="chain" id="PRO_5037323094" evidence="1">
    <location>
        <begin position="22"/>
        <end position="339"/>
    </location>
</feature>